<dbReference type="PANTHER" id="PTHR43630:SF2">
    <property type="entry name" value="GLYCOSYLTRANSFERASE"/>
    <property type="match status" value="1"/>
</dbReference>
<dbReference type="Gene3D" id="3.90.550.10">
    <property type="entry name" value="Spore Coat Polysaccharide Biosynthesis Protein SpsA, Chain A"/>
    <property type="match status" value="1"/>
</dbReference>
<keyword evidence="2" id="KW-0328">Glycosyltransferase</keyword>
<name>A0ABW7DM18_9FIRM</name>
<dbReference type="PANTHER" id="PTHR43630">
    <property type="entry name" value="POLY-BETA-1,6-N-ACETYL-D-GLUCOSAMINE SYNTHASE"/>
    <property type="match status" value="1"/>
</dbReference>
<evidence type="ECO:0000313" key="2">
    <source>
        <dbReference type="EMBL" id="MFG6272409.1"/>
    </source>
</evidence>
<gene>
    <name evidence="2" type="ORF">ACGTZG_04330</name>
</gene>
<dbReference type="EC" id="2.4.-.-" evidence="2"/>
<dbReference type="InterPro" id="IPR001173">
    <property type="entry name" value="Glyco_trans_2-like"/>
</dbReference>
<dbReference type="Proteomes" id="UP001605989">
    <property type="component" value="Unassembled WGS sequence"/>
</dbReference>
<protein>
    <submittedName>
        <fullName evidence="2">Glycosyltransferase family 2 protein</fullName>
        <ecNumber evidence="2">2.4.-.-</ecNumber>
    </submittedName>
</protein>
<dbReference type="CDD" id="cd02511">
    <property type="entry name" value="Beta4Glucosyltransferase"/>
    <property type="match status" value="1"/>
</dbReference>
<reference evidence="2 3" key="1">
    <citation type="submission" date="2024-10" db="EMBL/GenBank/DDBJ databases">
        <authorList>
            <person name="Sang B.-I."/>
            <person name="Prabhaharan D."/>
        </authorList>
    </citation>
    <scope>NUCLEOTIDE SEQUENCE [LARGE SCALE GENOMIC DNA]</scope>
    <source>
        <strain evidence="2 3">MH</strain>
    </source>
</reference>
<evidence type="ECO:0000259" key="1">
    <source>
        <dbReference type="Pfam" id="PF00535"/>
    </source>
</evidence>
<evidence type="ECO:0000313" key="3">
    <source>
        <dbReference type="Proteomes" id="UP001605989"/>
    </source>
</evidence>
<dbReference type="SUPFAM" id="SSF53448">
    <property type="entry name" value="Nucleotide-diphospho-sugar transferases"/>
    <property type="match status" value="1"/>
</dbReference>
<dbReference type="EMBL" id="JBIEKR010000003">
    <property type="protein sequence ID" value="MFG6272409.1"/>
    <property type="molecule type" value="Genomic_DNA"/>
</dbReference>
<dbReference type="GO" id="GO:0016757">
    <property type="term" value="F:glycosyltransferase activity"/>
    <property type="evidence" value="ECO:0007669"/>
    <property type="project" value="UniProtKB-KW"/>
</dbReference>
<feature type="domain" description="Glycosyltransferase 2-like" evidence="1">
    <location>
        <begin position="32"/>
        <end position="158"/>
    </location>
</feature>
<dbReference type="InterPro" id="IPR029044">
    <property type="entry name" value="Nucleotide-diphossugar_trans"/>
</dbReference>
<proteinExistence type="predicted"/>
<organism evidence="2 3">
    <name type="scientific">Megasphaera hexanoica</name>
    <dbReference type="NCBI Taxonomy" id="1675036"/>
    <lineage>
        <taxon>Bacteria</taxon>
        <taxon>Bacillati</taxon>
        <taxon>Bacillota</taxon>
        <taxon>Negativicutes</taxon>
        <taxon>Veillonellales</taxon>
        <taxon>Veillonellaceae</taxon>
        <taxon>Megasphaera</taxon>
    </lineage>
</organism>
<keyword evidence="2" id="KW-0808">Transferase</keyword>
<accession>A0ABW7DM18</accession>
<comment type="caution">
    <text evidence="2">The sequence shown here is derived from an EMBL/GenBank/DDBJ whole genome shotgun (WGS) entry which is preliminary data.</text>
</comment>
<keyword evidence="3" id="KW-1185">Reference proteome</keyword>
<sequence>MTLRAQYGTILCDYMPIYTCCRKEFIVNSLAILILTKNEEINIVDVVRNAKKCTDEVVVIDSGSTDRTVELAKAEGAHVAFRAWDDDFAAQRNFALEQTTADWVLYLDADERLNNDLIAAIHQVLEDSDMGAQYGIKRNMVFNGYHFHHGIFAPDTVYRMFPRTKVKWISKVHEHPECPLSRKTLQGNIEHYTYNSWHQWLMKADYYTTIWAEEKYKQGKRVTLGTAFLHASLGTLRALLIKCAFLDGWMGIISCVQHGFYTMLKYVKLYELQMQNKGKKK</sequence>
<dbReference type="Pfam" id="PF00535">
    <property type="entry name" value="Glycos_transf_2"/>
    <property type="match status" value="1"/>
</dbReference>